<dbReference type="InterPro" id="IPR037151">
    <property type="entry name" value="AlkB-like_sf"/>
</dbReference>
<dbReference type="GO" id="GO:0005737">
    <property type="term" value="C:cytoplasm"/>
    <property type="evidence" value="ECO:0007669"/>
    <property type="project" value="TreeGrafter"/>
</dbReference>
<keyword evidence="12" id="KW-1185">Reference proteome</keyword>
<feature type="binding site" evidence="9">
    <location>
        <position position="232"/>
    </location>
    <ligand>
        <name>Fe cation</name>
        <dbReference type="ChEBI" id="CHEBI:24875"/>
        <note>catalytic</note>
    </ligand>
</feature>
<evidence type="ECO:0000256" key="3">
    <source>
        <dbReference type="ARBA" id="ARBA00022723"/>
    </source>
</evidence>
<comment type="similarity">
    <text evidence="1">Belongs to the alkB family.</text>
</comment>
<evidence type="ECO:0000256" key="8">
    <source>
        <dbReference type="ARBA" id="ARBA00047565"/>
    </source>
</evidence>
<sequence length="346" mass="38626">MQSLDPHQRPPDSIRHVYKKYQKMKLHDLDRDSDILDLSRPLSTSQQAKVLVKELDLEPVTASFRSFAGDVEPEGPTSPPLAYEHRDMPGLHIVPDLLPPEVQVLLLSRLLHRDLSDPSHLTNIHTHYNVSYPQGQASFFSYPPTSSETLASPLDPSVHRPLSIAQLLNKKIRWTTLGGQYDWTEKRYPDSAPPTFPPDIKQLLEGIFPATKAEAAIVNLYSPGDTLSVHRDVAETSGTGLISMSIGCDAIFIIGTSASEPAADGHSDNPEKILTLRLRSGSAVYMSGTSRFAWHGVPQIVPGTCPDYIQNWPGSQNKEEGDSEYEEWRGWMSGKRINLNVRQMWE</sequence>
<feature type="binding site" evidence="9">
    <location>
        <position position="295"/>
    </location>
    <ligand>
        <name>Fe cation</name>
        <dbReference type="ChEBI" id="CHEBI:24875"/>
        <note>catalytic</note>
    </ligand>
</feature>
<dbReference type="SUPFAM" id="SSF51197">
    <property type="entry name" value="Clavaminate synthase-like"/>
    <property type="match status" value="1"/>
</dbReference>
<keyword evidence="4" id="KW-0223">Dioxygenase</keyword>
<dbReference type="InterPro" id="IPR005123">
    <property type="entry name" value="Oxoglu/Fe-dep_dioxygenase_dom"/>
</dbReference>
<dbReference type="OrthoDB" id="6614653at2759"/>
<evidence type="ECO:0000256" key="6">
    <source>
        <dbReference type="ARBA" id="ARBA00023004"/>
    </source>
</evidence>
<dbReference type="PANTHER" id="PTHR16557:SF2">
    <property type="entry name" value="NUCLEIC ACID DIOXYGENASE ALKBH1"/>
    <property type="match status" value="1"/>
</dbReference>
<dbReference type="STRING" id="1448308.A0A2T2PCA3"/>
<dbReference type="FunFam" id="2.60.120.590:FF:000014">
    <property type="entry name" value="Oxidoreductase, 2OG-Fe(II) oxygenase family family"/>
    <property type="match status" value="1"/>
</dbReference>
<dbReference type="EMBL" id="KZ678128">
    <property type="protein sequence ID" value="PSN75282.1"/>
    <property type="molecule type" value="Genomic_DNA"/>
</dbReference>
<dbReference type="InterPro" id="IPR004574">
    <property type="entry name" value="Alkb"/>
</dbReference>
<keyword evidence="5" id="KW-0560">Oxidoreductase</keyword>
<evidence type="ECO:0000256" key="4">
    <source>
        <dbReference type="ARBA" id="ARBA00022964"/>
    </source>
</evidence>
<dbReference type="GO" id="GO:0005634">
    <property type="term" value="C:nucleus"/>
    <property type="evidence" value="ECO:0007669"/>
    <property type="project" value="TreeGrafter"/>
</dbReference>
<keyword evidence="3 9" id="KW-0479">Metal-binding</keyword>
<dbReference type="Gene3D" id="2.60.120.590">
    <property type="entry name" value="Alpha-ketoglutarate-dependent dioxygenase AlkB-like"/>
    <property type="match status" value="1"/>
</dbReference>
<dbReference type="PROSITE" id="PS51471">
    <property type="entry name" value="FE2OG_OXY"/>
    <property type="match status" value="1"/>
</dbReference>
<keyword evidence="6 9" id="KW-0408">Iron</keyword>
<evidence type="ECO:0000256" key="9">
    <source>
        <dbReference type="PIRSR" id="PIRSR604574-2"/>
    </source>
</evidence>
<evidence type="ECO:0000313" key="12">
    <source>
        <dbReference type="Proteomes" id="UP000240883"/>
    </source>
</evidence>
<organism evidence="11 12">
    <name type="scientific">Corynespora cassiicola Philippines</name>
    <dbReference type="NCBI Taxonomy" id="1448308"/>
    <lineage>
        <taxon>Eukaryota</taxon>
        <taxon>Fungi</taxon>
        <taxon>Dikarya</taxon>
        <taxon>Ascomycota</taxon>
        <taxon>Pezizomycotina</taxon>
        <taxon>Dothideomycetes</taxon>
        <taxon>Pleosporomycetidae</taxon>
        <taxon>Pleosporales</taxon>
        <taxon>Corynesporascaceae</taxon>
        <taxon>Corynespora</taxon>
    </lineage>
</organism>
<dbReference type="GO" id="GO:0046872">
    <property type="term" value="F:metal ion binding"/>
    <property type="evidence" value="ECO:0007669"/>
    <property type="project" value="UniProtKB-KW"/>
</dbReference>
<dbReference type="Pfam" id="PF13532">
    <property type="entry name" value="2OG-FeII_Oxy_2"/>
    <property type="match status" value="1"/>
</dbReference>
<dbReference type="AlphaFoldDB" id="A0A2T2PCA3"/>
<comment type="cofactor">
    <cofactor evidence="9">
        <name>Fe(2+)</name>
        <dbReference type="ChEBI" id="CHEBI:29033"/>
    </cofactor>
    <text evidence="9">Binds 1 Fe(2+) ion per subunit.</text>
</comment>
<comment type="catalytic activity">
    <reaction evidence="8">
        <text>an N(6)-methyladenosine in mRNA + 2-oxoglutarate + O2 = an adenosine in mRNA + formaldehyde + succinate + CO2</text>
        <dbReference type="Rhea" id="RHEA:49520"/>
        <dbReference type="Rhea" id="RHEA-COMP:12414"/>
        <dbReference type="Rhea" id="RHEA-COMP:12417"/>
        <dbReference type="ChEBI" id="CHEBI:15379"/>
        <dbReference type="ChEBI" id="CHEBI:16526"/>
        <dbReference type="ChEBI" id="CHEBI:16810"/>
        <dbReference type="ChEBI" id="CHEBI:16842"/>
        <dbReference type="ChEBI" id="CHEBI:30031"/>
        <dbReference type="ChEBI" id="CHEBI:74411"/>
        <dbReference type="ChEBI" id="CHEBI:74449"/>
        <dbReference type="EC" id="1.14.11.53"/>
    </reaction>
    <physiologicalReaction direction="left-to-right" evidence="8">
        <dbReference type="Rhea" id="RHEA:49521"/>
    </physiologicalReaction>
</comment>
<keyword evidence="7" id="KW-0843">Virulence</keyword>
<gene>
    <name evidence="11" type="ORF">BS50DRAFT_567980</name>
</gene>
<feature type="binding site" evidence="9">
    <location>
        <position position="230"/>
    </location>
    <ligand>
        <name>Fe cation</name>
        <dbReference type="ChEBI" id="CHEBI:24875"/>
        <note>catalytic</note>
    </ligand>
</feature>
<evidence type="ECO:0000256" key="7">
    <source>
        <dbReference type="ARBA" id="ARBA00023026"/>
    </source>
</evidence>
<dbReference type="GO" id="GO:1990931">
    <property type="term" value="F:mRNA N6-methyladenosine dioxygenase activity"/>
    <property type="evidence" value="ECO:0007669"/>
    <property type="project" value="UniProtKB-EC"/>
</dbReference>
<evidence type="ECO:0000256" key="5">
    <source>
        <dbReference type="ARBA" id="ARBA00023002"/>
    </source>
</evidence>
<reference evidence="11 12" key="1">
    <citation type="journal article" date="2018" name="Front. Microbiol.">
        <title>Genome-Wide Analysis of Corynespora cassiicola Leaf Fall Disease Putative Effectors.</title>
        <authorList>
            <person name="Lopez D."/>
            <person name="Ribeiro S."/>
            <person name="Label P."/>
            <person name="Fumanal B."/>
            <person name="Venisse J.S."/>
            <person name="Kohler A."/>
            <person name="de Oliveira R.R."/>
            <person name="Labutti K."/>
            <person name="Lipzen A."/>
            <person name="Lail K."/>
            <person name="Bauer D."/>
            <person name="Ohm R.A."/>
            <person name="Barry K.W."/>
            <person name="Spatafora J."/>
            <person name="Grigoriev I.V."/>
            <person name="Martin F.M."/>
            <person name="Pujade-Renaud V."/>
        </authorList>
    </citation>
    <scope>NUCLEOTIDE SEQUENCE [LARGE SCALE GENOMIC DNA]</scope>
    <source>
        <strain evidence="11 12">Philippines</strain>
    </source>
</reference>
<feature type="domain" description="Fe2OG dioxygenase" evidence="10">
    <location>
        <begin position="212"/>
        <end position="345"/>
    </location>
</feature>
<dbReference type="PANTHER" id="PTHR16557">
    <property type="entry name" value="ALKYLATED DNA REPAIR PROTEIN ALKB-RELATED"/>
    <property type="match status" value="1"/>
</dbReference>
<evidence type="ECO:0000259" key="10">
    <source>
        <dbReference type="PROSITE" id="PS51471"/>
    </source>
</evidence>
<name>A0A2T2PCA3_CORCC</name>
<dbReference type="Proteomes" id="UP000240883">
    <property type="component" value="Unassembled WGS sequence"/>
</dbReference>
<accession>A0A2T2PCA3</accession>
<protein>
    <recommendedName>
        <fullName evidence="2">mRNA N(6)-methyladenine demethylase</fullName>
        <ecNumber evidence="2">1.14.11.53</ecNumber>
    </recommendedName>
</protein>
<evidence type="ECO:0000313" key="11">
    <source>
        <dbReference type="EMBL" id="PSN75282.1"/>
    </source>
</evidence>
<dbReference type="EC" id="1.14.11.53" evidence="2"/>
<evidence type="ECO:0000256" key="1">
    <source>
        <dbReference type="ARBA" id="ARBA00007879"/>
    </source>
</evidence>
<evidence type="ECO:0000256" key="2">
    <source>
        <dbReference type="ARBA" id="ARBA00012931"/>
    </source>
</evidence>
<dbReference type="InterPro" id="IPR027450">
    <property type="entry name" value="AlkB-like"/>
</dbReference>
<proteinExistence type="inferred from homology"/>